<evidence type="ECO:0000313" key="9">
    <source>
        <dbReference type="EMBL" id="CAG8730215.1"/>
    </source>
</evidence>
<evidence type="ECO:0000256" key="7">
    <source>
        <dbReference type="ARBA" id="ARBA00023242"/>
    </source>
</evidence>
<sequence>MNLKNTTILDSKDEDELPSLEIALQNITKLPSKDKILYKKVRTQINMNSESTIILDLDEENKLPSLETALLNITKFTGSKKINIELQNDTIAANSNNDDFIYTINNRSLRISKKKIRSKLKSMVQKLKTKKVLEDIAKICEYKERCKYYNDFKSLSKWQLYSPLAIFQRINHLVPGYYGMKGYMIMYEHLMKNTEWKLKDIKFIKFIEEVIIPELGVRFIIEDLGVDYDTAVTIT</sequence>
<dbReference type="SMART" id="SM01312">
    <property type="entry name" value="RTC4"/>
    <property type="match status" value="1"/>
</dbReference>
<evidence type="ECO:0000256" key="5">
    <source>
        <dbReference type="ARBA" id="ARBA00015162"/>
    </source>
</evidence>
<keyword evidence="7" id="KW-0539">Nucleus</keyword>
<evidence type="ECO:0000256" key="3">
    <source>
        <dbReference type="ARBA" id="ARBA00004496"/>
    </source>
</evidence>
<gene>
    <name evidence="9" type="ORF">GMARGA_LOCUS14323</name>
</gene>
<name>A0ABN7V5N7_GIGMA</name>
<proteinExistence type="inferred from homology"/>
<comment type="subcellular location">
    <subcellularLocation>
        <location evidence="3">Cytoplasm</location>
    </subcellularLocation>
    <subcellularLocation>
        <location evidence="2">Nucleus</location>
    </subcellularLocation>
</comment>
<evidence type="ECO:0000256" key="4">
    <source>
        <dbReference type="ARBA" id="ARBA00009461"/>
    </source>
</evidence>
<dbReference type="EMBL" id="CAJVQB010009445">
    <property type="protein sequence ID" value="CAG8730215.1"/>
    <property type="molecule type" value="Genomic_DNA"/>
</dbReference>
<accession>A0ABN7V5N7</accession>
<protein>
    <recommendedName>
        <fullName evidence="5">Restriction of telomere capping protein 4</fullName>
    </recommendedName>
</protein>
<evidence type="ECO:0000259" key="8">
    <source>
        <dbReference type="SMART" id="SM01312"/>
    </source>
</evidence>
<comment type="caution">
    <text evidence="9">The sequence shown here is derived from an EMBL/GenBank/DDBJ whole genome shotgun (WGS) entry which is preliminary data.</text>
</comment>
<keyword evidence="6" id="KW-0963">Cytoplasm</keyword>
<reference evidence="9 10" key="1">
    <citation type="submission" date="2021-06" db="EMBL/GenBank/DDBJ databases">
        <authorList>
            <person name="Kallberg Y."/>
            <person name="Tangrot J."/>
            <person name="Rosling A."/>
        </authorList>
    </citation>
    <scope>NUCLEOTIDE SEQUENCE [LARGE SCALE GENOMIC DNA]</scope>
    <source>
        <strain evidence="9 10">120-4 pot B 10/14</strain>
    </source>
</reference>
<evidence type="ECO:0000313" key="10">
    <source>
        <dbReference type="Proteomes" id="UP000789901"/>
    </source>
</evidence>
<evidence type="ECO:0000256" key="6">
    <source>
        <dbReference type="ARBA" id="ARBA00022490"/>
    </source>
</evidence>
<keyword evidence="10" id="KW-1185">Reference proteome</keyword>
<comment type="function">
    <text evidence="1">May be involved in a process influencing telomere capping.</text>
</comment>
<dbReference type="InterPro" id="IPR028094">
    <property type="entry name" value="RTC4_C"/>
</dbReference>
<feature type="domain" description="Restriction of telomere capping protein 4 C-terminal" evidence="8">
    <location>
        <begin position="139"/>
        <end position="235"/>
    </location>
</feature>
<comment type="similarity">
    <text evidence="4">Belongs to the RTC4 family.</text>
</comment>
<dbReference type="PANTHER" id="PTHR41391">
    <property type="entry name" value="RESTRICTION OF TELOMERE CAPPING PROTEIN 4"/>
    <property type="match status" value="1"/>
</dbReference>
<evidence type="ECO:0000256" key="1">
    <source>
        <dbReference type="ARBA" id="ARBA00002738"/>
    </source>
</evidence>
<feature type="non-terminal residue" evidence="9">
    <location>
        <position position="235"/>
    </location>
</feature>
<dbReference type="Pfam" id="PF14474">
    <property type="entry name" value="RTC4"/>
    <property type="match status" value="1"/>
</dbReference>
<dbReference type="InterPro" id="IPR039024">
    <property type="entry name" value="RTC4"/>
</dbReference>
<dbReference type="PANTHER" id="PTHR41391:SF1">
    <property type="entry name" value="RESTRICTION OF TELOMERE CAPPING PROTEIN 4"/>
    <property type="match status" value="1"/>
</dbReference>
<dbReference type="Proteomes" id="UP000789901">
    <property type="component" value="Unassembled WGS sequence"/>
</dbReference>
<evidence type="ECO:0000256" key="2">
    <source>
        <dbReference type="ARBA" id="ARBA00004123"/>
    </source>
</evidence>
<organism evidence="9 10">
    <name type="scientific">Gigaspora margarita</name>
    <dbReference type="NCBI Taxonomy" id="4874"/>
    <lineage>
        <taxon>Eukaryota</taxon>
        <taxon>Fungi</taxon>
        <taxon>Fungi incertae sedis</taxon>
        <taxon>Mucoromycota</taxon>
        <taxon>Glomeromycotina</taxon>
        <taxon>Glomeromycetes</taxon>
        <taxon>Diversisporales</taxon>
        <taxon>Gigasporaceae</taxon>
        <taxon>Gigaspora</taxon>
    </lineage>
</organism>